<feature type="transmembrane region" description="Helical" evidence="5">
    <location>
        <begin position="436"/>
        <end position="453"/>
    </location>
</feature>
<feature type="transmembrane region" description="Helical" evidence="5">
    <location>
        <begin position="255"/>
        <end position="273"/>
    </location>
</feature>
<dbReference type="RefSeq" id="XP_022666382.1">
    <property type="nucleotide sequence ID" value="XM_022810647.1"/>
</dbReference>
<feature type="transmembrane region" description="Helical" evidence="5">
    <location>
        <begin position="98"/>
        <end position="123"/>
    </location>
</feature>
<feature type="transmembrane region" description="Helical" evidence="5">
    <location>
        <begin position="176"/>
        <end position="203"/>
    </location>
</feature>
<dbReference type="CDD" id="cd07042">
    <property type="entry name" value="STAS_SulP_like_sulfate_transporter"/>
    <property type="match status" value="1"/>
</dbReference>
<evidence type="ECO:0000259" key="6">
    <source>
        <dbReference type="PROSITE" id="PS50801"/>
    </source>
</evidence>
<dbReference type="RefSeq" id="XP_022666378.1">
    <property type="nucleotide sequence ID" value="XM_022810643.1"/>
</dbReference>
<dbReference type="RefSeq" id="XP_022666381.1">
    <property type="nucleotide sequence ID" value="XM_022810646.1"/>
</dbReference>
<evidence type="ECO:0000313" key="7">
    <source>
        <dbReference type="EnsemblMetazoa" id="XP_022666376"/>
    </source>
</evidence>
<dbReference type="Gene3D" id="3.30.750.24">
    <property type="entry name" value="STAS domain"/>
    <property type="match status" value="1"/>
</dbReference>
<feature type="transmembrane region" description="Helical" evidence="5">
    <location>
        <begin position="473"/>
        <end position="502"/>
    </location>
</feature>
<proteinExistence type="predicted"/>
<dbReference type="RefSeq" id="XP_022666379.1">
    <property type="nucleotide sequence ID" value="XM_022810644.1"/>
</dbReference>
<dbReference type="EnsemblMetazoa" id="XM_022810638">
    <property type="protein sequence ID" value="XP_022666373"/>
    <property type="gene ID" value="LOC111252537"/>
</dbReference>
<dbReference type="PANTHER" id="PTHR11814">
    <property type="entry name" value="SULFATE TRANSPORTER"/>
    <property type="match status" value="1"/>
</dbReference>
<keyword evidence="8" id="KW-1185">Reference proteome</keyword>
<keyword evidence="4 5" id="KW-0472">Membrane</keyword>
<evidence type="ECO:0000256" key="4">
    <source>
        <dbReference type="ARBA" id="ARBA00023136"/>
    </source>
</evidence>
<dbReference type="EnsemblMetazoa" id="XM_022810636">
    <property type="protein sequence ID" value="XP_022666371"/>
    <property type="gene ID" value="LOC111252537"/>
</dbReference>
<feature type="transmembrane region" description="Helical" evidence="5">
    <location>
        <begin position="215"/>
        <end position="235"/>
    </location>
</feature>
<sequence length="724" mass="79893">MDALHRHNIQNAMGQPRRPLTQVELIDTYDEVPKERNHRWKTIGRSMTPSAAGCRRSIFRLFPVVSWLASYRVKDYLVADIVTGFTVAMFQVPQSLGYTLLAAVPPVFALYNSMFPMMMYILFGTVKQASVGADAIISMMTGGVVRQIVGDMSHTSHPVHDVFDPANGNVFSVQEVTSALCVTVGIIQLVFGLLNLGCLNVFLSEQMVNGFSTGVAVQVALSQVGAIFGLPIPHFSGMFTVYKTLESFFTQISDIHLPTLIVSSIAIVLILFVKIVPDPILVRKCGLPVPIELVTVIVFTAASYLMQFDKIYNIAVVGEVPEKLPVPRAPTFSPSLLTRIWVDAFAIAVVSFAITLSLGRIFGQRHNYEVDANQEFLALGIGHIWSSFFSCFPIAASVPRSAVQENAGGKTQIVSVVNIIIILFMILFLGHYLEQLPICILAAIIITSLKKIVMQVQDFKRYWDLSKIDGQVWMVSFLATVFLDVVSGLIVGVAFSLLTLVYKLQRPKAFLMAHVPNTEFFVPARKYQKLRETPGVKVYHFGGAMHFANAEFFKEKLEESLGFTTKQVRRAMKKAIKKRGSQDSLQAVKESVQAYDRTVAALELGSAVVSRGPSMQSQLPSDIILDFSRISWMDGCSVSAIKNLTSDYAAIGVRISIASCSPVLFRFLRKSGCEEAIGSANFYPSVYDAWKTVRNRSFSQTDASTPVIPIVYALIFASFTNPSS</sequence>
<dbReference type="RefSeq" id="XP_022666374.1">
    <property type="nucleotide sequence ID" value="XM_022810639.1"/>
</dbReference>
<feature type="transmembrane region" description="Helical" evidence="5">
    <location>
        <begin position="411"/>
        <end position="429"/>
    </location>
</feature>
<evidence type="ECO:0000256" key="1">
    <source>
        <dbReference type="ARBA" id="ARBA00004141"/>
    </source>
</evidence>
<dbReference type="InterPro" id="IPR036513">
    <property type="entry name" value="STAS_dom_sf"/>
</dbReference>
<dbReference type="RefSeq" id="XP_022666375.1">
    <property type="nucleotide sequence ID" value="XM_022810640.1"/>
</dbReference>
<dbReference type="EnsemblMetazoa" id="XM_022810640">
    <property type="protein sequence ID" value="XP_022666375"/>
    <property type="gene ID" value="LOC111252537"/>
</dbReference>
<dbReference type="RefSeq" id="XP_022666372.1">
    <property type="nucleotide sequence ID" value="XM_022810637.1"/>
</dbReference>
<protein>
    <recommendedName>
        <fullName evidence="6">STAS domain-containing protein</fullName>
    </recommendedName>
</protein>
<dbReference type="RefSeq" id="XP_022666377.1">
    <property type="nucleotide sequence ID" value="XM_022810642.1"/>
</dbReference>
<dbReference type="InParanoid" id="A0A7M7KGD1"/>
<feature type="transmembrane region" description="Helical" evidence="5">
    <location>
        <begin position="375"/>
        <end position="396"/>
    </location>
</feature>
<evidence type="ECO:0000256" key="3">
    <source>
        <dbReference type="ARBA" id="ARBA00022989"/>
    </source>
</evidence>
<comment type="subcellular location">
    <subcellularLocation>
        <location evidence="1">Membrane</location>
        <topology evidence="1">Multi-pass membrane protein</topology>
    </subcellularLocation>
</comment>
<dbReference type="InterPro" id="IPR011547">
    <property type="entry name" value="SLC26A/SulP_dom"/>
</dbReference>
<dbReference type="KEGG" id="vde:111252537"/>
<dbReference type="OMA" id="RESENNW"/>
<dbReference type="EnsemblMetazoa" id="XM_022810637">
    <property type="protein sequence ID" value="XP_022666372"/>
    <property type="gene ID" value="LOC111252537"/>
</dbReference>
<dbReference type="EnsemblMetazoa" id="XM_022810643">
    <property type="protein sequence ID" value="XP_022666378"/>
    <property type="gene ID" value="LOC111252537"/>
</dbReference>
<dbReference type="PROSITE" id="PS50801">
    <property type="entry name" value="STAS"/>
    <property type="match status" value="1"/>
</dbReference>
<dbReference type="RefSeq" id="XP_022666380.1">
    <property type="nucleotide sequence ID" value="XM_022810645.1"/>
</dbReference>
<evidence type="ECO:0000256" key="5">
    <source>
        <dbReference type="SAM" id="Phobius"/>
    </source>
</evidence>
<name>A0A7M7KGD1_VARDE</name>
<dbReference type="Pfam" id="PF00916">
    <property type="entry name" value="Sulfate_transp"/>
    <property type="match status" value="1"/>
</dbReference>
<dbReference type="OrthoDB" id="288203at2759"/>
<evidence type="ECO:0000313" key="8">
    <source>
        <dbReference type="Proteomes" id="UP000594260"/>
    </source>
</evidence>
<organism evidence="7 8">
    <name type="scientific">Varroa destructor</name>
    <name type="common">Honeybee mite</name>
    <dbReference type="NCBI Taxonomy" id="109461"/>
    <lineage>
        <taxon>Eukaryota</taxon>
        <taxon>Metazoa</taxon>
        <taxon>Ecdysozoa</taxon>
        <taxon>Arthropoda</taxon>
        <taxon>Chelicerata</taxon>
        <taxon>Arachnida</taxon>
        <taxon>Acari</taxon>
        <taxon>Parasitiformes</taxon>
        <taxon>Mesostigmata</taxon>
        <taxon>Gamasina</taxon>
        <taxon>Dermanyssoidea</taxon>
        <taxon>Varroidae</taxon>
        <taxon>Varroa</taxon>
    </lineage>
</organism>
<dbReference type="RefSeq" id="XP_022666373.1">
    <property type="nucleotide sequence ID" value="XM_022810638.1"/>
</dbReference>
<dbReference type="GO" id="GO:0016020">
    <property type="term" value="C:membrane"/>
    <property type="evidence" value="ECO:0007669"/>
    <property type="project" value="UniProtKB-SubCell"/>
</dbReference>
<dbReference type="RefSeq" id="XP_022666376.1">
    <property type="nucleotide sequence ID" value="XM_022810641.1"/>
</dbReference>
<feature type="domain" description="STAS" evidence="6">
    <location>
        <begin position="526"/>
        <end position="693"/>
    </location>
</feature>
<dbReference type="EnsemblMetazoa" id="XM_022810647">
    <property type="protein sequence ID" value="XP_022666382"/>
    <property type="gene ID" value="LOC111252537"/>
</dbReference>
<dbReference type="NCBIfam" id="TIGR00815">
    <property type="entry name" value="sulP"/>
    <property type="match status" value="1"/>
</dbReference>
<dbReference type="Proteomes" id="UP000594260">
    <property type="component" value="Unplaced"/>
</dbReference>
<dbReference type="InterPro" id="IPR002645">
    <property type="entry name" value="STAS_dom"/>
</dbReference>
<dbReference type="AlphaFoldDB" id="A0A7M7KGD1"/>
<dbReference type="EnsemblMetazoa" id="XM_022810644">
    <property type="protein sequence ID" value="XP_022666379"/>
    <property type="gene ID" value="LOC111252537"/>
</dbReference>
<dbReference type="RefSeq" id="XP_022666371.1">
    <property type="nucleotide sequence ID" value="XM_022810636.1"/>
</dbReference>
<evidence type="ECO:0000256" key="2">
    <source>
        <dbReference type="ARBA" id="ARBA00022692"/>
    </source>
</evidence>
<dbReference type="EnsemblMetazoa" id="XM_022810645">
    <property type="protein sequence ID" value="XP_022666380"/>
    <property type="gene ID" value="LOC111252537"/>
</dbReference>
<dbReference type="EnsemblMetazoa" id="XM_022810646">
    <property type="protein sequence ID" value="XP_022666381"/>
    <property type="gene ID" value="LOC111252537"/>
</dbReference>
<dbReference type="EnsemblMetazoa" id="XM_022810642">
    <property type="protein sequence ID" value="XP_022666377"/>
    <property type="gene ID" value="LOC111252537"/>
</dbReference>
<dbReference type="EnsemblMetazoa" id="XM_022810641">
    <property type="protein sequence ID" value="XP_022666376"/>
    <property type="gene ID" value="LOC111252537"/>
</dbReference>
<dbReference type="EnsemblMetazoa" id="XM_022810639">
    <property type="protein sequence ID" value="XP_022666374"/>
    <property type="gene ID" value="LOC111252537"/>
</dbReference>
<dbReference type="GeneID" id="111252537"/>
<accession>A0A7M7KGD1</accession>
<reference evidence="7" key="1">
    <citation type="submission" date="2021-01" db="UniProtKB">
        <authorList>
            <consortium name="EnsemblMetazoa"/>
        </authorList>
    </citation>
    <scope>IDENTIFICATION</scope>
</reference>
<dbReference type="InterPro" id="IPR001902">
    <property type="entry name" value="SLC26A/SulP_fam"/>
</dbReference>
<keyword evidence="3 5" id="KW-1133">Transmembrane helix</keyword>
<feature type="transmembrane region" description="Helical" evidence="5">
    <location>
        <begin position="340"/>
        <end position="363"/>
    </location>
</feature>
<dbReference type="SUPFAM" id="SSF52091">
    <property type="entry name" value="SpoIIaa-like"/>
    <property type="match status" value="1"/>
</dbReference>
<feature type="transmembrane region" description="Helical" evidence="5">
    <location>
        <begin position="285"/>
        <end position="306"/>
    </location>
</feature>
<dbReference type="GO" id="GO:0055085">
    <property type="term" value="P:transmembrane transport"/>
    <property type="evidence" value="ECO:0007669"/>
    <property type="project" value="InterPro"/>
</dbReference>
<keyword evidence="2 5" id="KW-0812">Transmembrane</keyword>
<dbReference type="Pfam" id="PF01740">
    <property type="entry name" value="STAS"/>
    <property type="match status" value="1"/>
</dbReference>